<sequence length="309" mass="36647">MSMFEKVCILGSLGAVGLFSVYSIFAPSKNKLKKEEIQQKRQKLVNDDNMRVLYSTMTFFYLQGFEQEKLQSFHNLYDILQISKPKLVALQLSEKEYEEKYQAIINHPQYPELMRKVDFYLQTKSEEIKNMQELDLKHLEKLYIFDYCKKNKCQVLFCDKSPSELRAMYQAKLQLSKLHLEENKDIPSQLKELYSEDLKKFDSQAIKKQKQSIQDIEKEIKKEIYEDFRYNFFVDKVISELQPKTSLIPSNPYKTLVGLVEPEDLEGITKLWKNKFKTTYGHEILEDEEALNRRMQKQNQQPSNLQAQA</sequence>
<dbReference type="eggNOG" id="ENOG502SNKY">
    <property type="taxonomic scope" value="Eukaryota"/>
</dbReference>
<dbReference type="InParanoid" id="A4VCY8"/>
<dbReference type="Proteomes" id="UP000009168">
    <property type="component" value="Unassembled WGS sequence"/>
</dbReference>
<name>A4VCY8_TETTS</name>
<dbReference type="AlphaFoldDB" id="A4VCY8"/>
<keyword evidence="1" id="KW-0472">Membrane</keyword>
<evidence type="ECO:0000313" key="2">
    <source>
        <dbReference type="Proteomes" id="UP000009168"/>
    </source>
</evidence>
<accession>A4VCY8</accession>
<dbReference type="OrthoDB" id="312553at2759"/>
<dbReference type="KEGG" id="tet:TTHERM_00456759"/>
<organism evidence="1 2">
    <name type="scientific">Tetrahymena thermophila (strain SB210)</name>
    <dbReference type="NCBI Taxonomy" id="312017"/>
    <lineage>
        <taxon>Eukaryota</taxon>
        <taxon>Sar</taxon>
        <taxon>Alveolata</taxon>
        <taxon>Ciliophora</taxon>
        <taxon>Intramacronucleata</taxon>
        <taxon>Oligohymenophorea</taxon>
        <taxon>Hymenostomatida</taxon>
        <taxon>Tetrahymenina</taxon>
        <taxon>Tetrahymenidae</taxon>
        <taxon>Tetrahymena</taxon>
    </lineage>
</organism>
<reference evidence="2" key="1">
    <citation type="journal article" date="2006" name="PLoS Biol.">
        <title>Macronuclear genome sequence of the ciliate Tetrahymena thermophila, a model eukaryote.</title>
        <authorList>
            <person name="Eisen J.A."/>
            <person name="Coyne R.S."/>
            <person name="Wu M."/>
            <person name="Wu D."/>
            <person name="Thiagarajan M."/>
            <person name="Wortman J.R."/>
            <person name="Badger J.H."/>
            <person name="Ren Q."/>
            <person name="Amedeo P."/>
            <person name="Jones K.M."/>
            <person name="Tallon L.J."/>
            <person name="Delcher A.L."/>
            <person name="Salzberg S.L."/>
            <person name="Silva J.C."/>
            <person name="Haas B.J."/>
            <person name="Majoros W.H."/>
            <person name="Farzad M."/>
            <person name="Carlton J.M."/>
            <person name="Smith R.K. Jr."/>
            <person name="Garg J."/>
            <person name="Pearlman R.E."/>
            <person name="Karrer K.M."/>
            <person name="Sun L."/>
            <person name="Manning G."/>
            <person name="Elde N.C."/>
            <person name="Turkewitz A.P."/>
            <person name="Asai D.J."/>
            <person name="Wilkes D.E."/>
            <person name="Wang Y."/>
            <person name="Cai H."/>
            <person name="Collins K."/>
            <person name="Stewart B.A."/>
            <person name="Lee S.R."/>
            <person name="Wilamowska K."/>
            <person name="Weinberg Z."/>
            <person name="Ruzzo W.L."/>
            <person name="Wloga D."/>
            <person name="Gaertig J."/>
            <person name="Frankel J."/>
            <person name="Tsao C.-C."/>
            <person name="Gorovsky M.A."/>
            <person name="Keeling P.J."/>
            <person name="Waller R.F."/>
            <person name="Patron N.J."/>
            <person name="Cherry J.M."/>
            <person name="Stover N.A."/>
            <person name="Krieger C.J."/>
            <person name="del Toro C."/>
            <person name="Ryder H.F."/>
            <person name="Williamson S.C."/>
            <person name="Barbeau R.A."/>
            <person name="Hamilton E.P."/>
            <person name="Orias E."/>
        </authorList>
    </citation>
    <scope>NUCLEOTIDE SEQUENCE [LARGE SCALE GENOMIC DNA]</scope>
    <source>
        <strain evidence="2">SB210</strain>
    </source>
</reference>
<proteinExistence type="predicted"/>
<evidence type="ECO:0000313" key="1">
    <source>
        <dbReference type="EMBL" id="EDK31396.1"/>
    </source>
</evidence>
<dbReference type="OMA" id="NPGEVTK"/>
<dbReference type="RefSeq" id="XP_001470642.1">
    <property type="nucleotide sequence ID" value="XM_001470592.1"/>
</dbReference>
<keyword evidence="2" id="KW-1185">Reference proteome</keyword>
<dbReference type="HOGENOM" id="CLU_964601_0_0_1"/>
<gene>
    <name evidence="1" type="ORF">TTHERM_00456759</name>
</gene>
<dbReference type="GeneID" id="7828802"/>
<dbReference type="EMBL" id="GG662464">
    <property type="protein sequence ID" value="EDK31396.1"/>
    <property type="molecule type" value="Genomic_DNA"/>
</dbReference>
<keyword evidence="1" id="KW-0812">Transmembrane</keyword>
<protein>
    <submittedName>
        <fullName evidence="1">Transmembrane protein, putative</fullName>
    </submittedName>
</protein>